<name>U1WXY3_ANEAE</name>
<dbReference type="AlphaFoldDB" id="U1WXY3"/>
<dbReference type="CDD" id="cd00338">
    <property type="entry name" value="Ser_Recombinase"/>
    <property type="match status" value="1"/>
</dbReference>
<dbReference type="Pfam" id="PF00239">
    <property type="entry name" value="Resolvase"/>
    <property type="match status" value="1"/>
</dbReference>
<dbReference type="PATRIC" id="fig|649747.3.peg.3930"/>
<evidence type="ECO:0000259" key="2">
    <source>
        <dbReference type="PROSITE" id="PS51736"/>
    </source>
</evidence>
<dbReference type="GO" id="GO:0003677">
    <property type="term" value="F:DNA binding"/>
    <property type="evidence" value="ECO:0007669"/>
    <property type="project" value="InterPro"/>
</dbReference>
<dbReference type="STRING" id="649747.HMPREF0083_04340"/>
<evidence type="ECO:0000313" key="3">
    <source>
        <dbReference type="EMBL" id="ERI07550.1"/>
    </source>
</evidence>
<dbReference type="GO" id="GO:0000150">
    <property type="term" value="F:DNA strand exchange activity"/>
    <property type="evidence" value="ECO:0007669"/>
    <property type="project" value="InterPro"/>
</dbReference>
<dbReference type="SUPFAM" id="SSF53041">
    <property type="entry name" value="Resolvase-like"/>
    <property type="match status" value="1"/>
</dbReference>
<reference evidence="3 4" key="1">
    <citation type="submission" date="2013-08" db="EMBL/GenBank/DDBJ databases">
        <authorList>
            <person name="Weinstock G."/>
            <person name="Sodergren E."/>
            <person name="Wylie T."/>
            <person name="Fulton L."/>
            <person name="Fulton R."/>
            <person name="Fronick C."/>
            <person name="O'Laughlin M."/>
            <person name="Godfrey J."/>
            <person name="Miner T."/>
            <person name="Herter B."/>
            <person name="Appelbaum E."/>
            <person name="Cordes M."/>
            <person name="Lek S."/>
            <person name="Wollam A."/>
            <person name="Pepin K.H."/>
            <person name="Palsikar V.B."/>
            <person name="Mitreva M."/>
            <person name="Wilson R.K."/>
        </authorList>
    </citation>
    <scope>NUCLEOTIDE SEQUENCE [LARGE SCALE GENOMIC DNA]</scope>
    <source>
        <strain evidence="3 4">ATCC 12856</strain>
    </source>
</reference>
<comment type="similarity">
    <text evidence="1">Belongs to the site-specific recombinase resolvase family.</text>
</comment>
<dbReference type="InterPro" id="IPR006119">
    <property type="entry name" value="Resolv_N"/>
</dbReference>
<sequence length="239" mass="27528">MEGFIHNTEQYWRSDGGEKMNVGLYARVSTERKEQETSLRRQAEELRQYAAQNGWTVVREVAEQESGFELERPGLLTLLEAMSDGELAAILVQDESRLGRGNSKIALLHQIRKLEGKVFSLDNQGELRVSEMEGMVLEILAVVEEYQRRLTNHKISRGMQRAIAEGFRPEHNLKNTDQGGRKRNDLPMEEIIKLRSKKLTFEEIALTLRGLGYEASRATVHRRYREYMETCSENKGTQL</sequence>
<evidence type="ECO:0000313" key="4">
    <source>
        <dbReference type="Proteomes" id="UP000016511"/>
    </source>
</evidence>
<comment type="caution">
    <text evidence="3">The sequence shown here is derived from an EMBL/GenBank/DDBJ whole genome shotgun (WGS) entry which is preliminary data.</text>
</comment>
<organism evidence="3 4">
    <name type="scientific">Aneurinibacillus aneurinilyticus ATCC 12856</name>
    <dbReference type="NCBI Taxonomy" id="649747"/>
    <lineage>
        <taxon>Bacteria</taxon>
        <taxon>Bacillati</taxon>
        <taxon>Bacillota</taxon>
        <taxon>Bacilli</taxon>
        <taxon>Bacillales</taxon>
        <taxon>Paenibacillaceae</taxon>
        <taxon>Aneurinibacillus group</taxon>
        <taxon>Aneurinibacillus</taxon>
    </lineage>
</organism>
<dbReference type="SMART" id="SM00857">
    <property type="entry name" value="Resolvase"/>
    <property type="match status" value="1"/>
</dbReference>
<proteinExistence type="inferred from homology"/>
<dbReference type="InterPro" id="IPR036162">
    <property type="entry name" value="Resolvase-like_N_sf"/>
</dbReference>
<dbReference type="InterPro" id="IPR050639">
    <property type="entry name" value="SSR_resolvase"/>
</dbReference>
<gene>
    <name evidence="3" type="ORF">HMPREF0083_04340</name>
</gene>
<evidence type="ECO:0000256" key="1">
    <source>
        <dbReference type="ARBA" id="ARBA00009913"/>
    </source>
</evidence>
<dbReference type="eggNOG" id="COG1961">
    <property type="taxonomic scope" value="Bacteria"/>
</dbReference>
<dbReference type="PROSITE" id="PS51736">
    <property type="entry name" value="RECOMBINASES_3"/>
    <property type="match status" value="1"/>
</dbReference>
<accession>U1WXY3</accession>
<dbReference type="HOGENOM" id="CLU_110193_0_0_9"/>
<keyword evidence="4" id="KW-1185">Reference proteome</keyword>
<protein>
    <submittedName>
        <fullName evidence="3">Resolvase protein</fullName>
    </submittedName>
</protein>
<dbReference type="Gene3D" id="3.40.50.1390">
    <property type="entry name" value="Resolvase, N-terminal catalytic domain"/>
    <property type="match status" value="1"/>
</dbReference>
<dbReference type="PANTHER" id="PTHR30461">
    <property type="entry name" value="DNA-INVERTASE FROM LAMBDOID PROPHAGE"/>
    <property type="match status" value="1"/>
</dbReference>
<dbReference type="EMBL" id="AWSJ01000264">
    <property type="protein sequence ID" value="ERI07550.1"/>
    <property type="molecule type" value="Genomic_DNA"/>
</dbReference>
<feature type="domain" description="Resolvase/invertase-type recombinase catalytic" evidence="2">
    <location>
        <begin position="21"/>
        <end position="166"/>
    </location>
</feature>
<dbReference type="Proteomes" id="UP000016511">
    <property type="component" value="Unassembled WGS sequence"/>
</dbReference>
<dbReference type="PANTHER" id="PTHR30461:SF26">
    <property type="entry name" value="RESOLVASE HOMOLOG YNEB"/>
    <property type="match status" value="1"/>
</dbReference>